<evidence type="ECO:0000313" key="2">
    <source>
        <dbReference type="EMBL" id="SLM85703.1"/>
    </source>
</evidence>
<dbReference type="CDD" id="cd11531">
    <property type="entry name" value="NTP-PPase_BsYpjD"/>
    <property type="match status" value="1"/>
</dbReference>
<dbReference type="Gene3D" id="1.10.287.1080">
    <property type="entry name" value="MazG-like"/>
    <property type="match status" value="1"/>
</dbReference>
<organism evidence="2 3">
    <name type="scientific">Vagococcus fluvialis bH819</name>
    <dbReference type="NCBI Taxonomy" id="1255619"/>
    <lineage>
        <taxon>Bacteria</taxon>
        <taxon>Bacillati</taxon>
        <taxon>Bacillota</taxon>
        <taxon>Bacilli</taxon>
        <taxon>Lactobacillales</taxon>
        <taxon>Enterococcaceae</taxon>
        <taxon>Vagococcus</taxon>
    </lineage>
</organism>
<dbReference type="PIRSF" id="PIRSF029904">
    <property type="entry name" value="UCP029904_pph"/>
    <property type="match status" value="1"/>
</dbReference>
<name>A0A1X6WMZ9_9ENTE</name>
<dbReference type="InterPro" id="IPR004518">
    <property type="entry name" value="MazG-like_dom"/>
</dbReference>
<dbReference type="InterPro" id="IPR012359">
    <property type="entry name" value="MazG-related_YpjD"/>
</dbReference>
<feature type="domain" description="NTP pyrophosphohydrolase MazG-like" evidence="1">
    <location>
        <begin position="29"/>
        <end position="106"/>
    </location>
</feature>
<evidence type="ECO:0000313" key="3">
    <source>
        <dbReference type="Proteomes" id="UP000195918"/>
    </source>
</evidence>
<evidence type="ECO:0000259" key="1">
    <source>
        <dbReference type="Pfam" id="PF03819"/>
    </source>
</evidence>
<dbReference type="Proteomes" id="UP000195918">
    <property type="component" value="Unassembled WGS sequence"/>
</dbReference>
<dbReference type="SUPFAM" id="SSF101386">
    <property type="entry name" value="all-alpha NTP pyrophosphatases"/>
    <property type="match status" value="1"/>
</dbReference>
<keyword evidence="2" id="KW-0378">Hydrolase</keyword>
<dbReference type="PANTHER" id="PTHR42692:SF1">
    <property type="entry name" value="NUCLEOTIDE PYROPHOSPHOHYDROLASE"/>
    <property type="match status" value="1"/>
</dbReference>
<proteinExistence type="predicted"/>
<reference evidence="3" key="1">
    <citation type="submission" date="2017-02" db="EMBL/GenBank/DDBJ databases">
        <authorList>
            <person name="Dridi B."/>
        </authorList>
    </citation>
    <scope>NUCLEOTIDE SEQUENCE [LARGE SCALE GENOMIC DNA]</scope>
    <source>
        <strain evidence="3">bH819</strain>
    </source>
</reference>
<gene>
    <name evidence="2" type="ORF">FM121_06360</name>
</gene>
<dbReference type="OrthoDB" id="9807397at2"/>
<accession>A0A1X6WMZ9</accession>
<dbReference type="GO" id="GO:0016787">
    <property type="term" value="F:hydrolase activity"/>
    <property type="evidence" value="ECO:0007669"/>
    <property type="project" value="UniProtKB-KW"/>
</dbReference>
<protein>
    <submittedName>
        <fullName evidence="2">MazG nucleotide pyrophosphohydrolase</fullName>
    </submittedName>
</protein>
<dbReference type="InterPro" id="IPR047046">
    <property type="entry name" value="YpjD/YvdC"/>
</dbReference>
<dbReference type="Pfam" id="PF03819">
    <property type="entry name" value="MazG"/>
    <property type="match status" value="1"/>
</dbReference>
<keyword evidence="3" id="KW-1185">Reference proteome</keyword>
<dbReference type="EMBL" id="FWFD01000009">
    <property type="protein sequence ID" value="SLM85703.1"/>
    <property type="molecule type" value="Genomic_DNA"/>
</dbReference>
<sequence length="113" mass="13299">MTKNEKTITEMQSELDVYINQFEKGYFSPLVQLARLTEELGELAREINHTYGEKQKKETELPNSIKEELGDVLISTIIMANSFDINLAETFNENMNKFNQRDKYRFARKNEKN</sequence>
<dbReference type="AlphaFoldDB" id="A0A1X6WMZ9"/>
<dbReference type="RefSeq" id="WP_086951343.1">
    <property type="nucleotide sequence ID" value="NZ_FWFD01000009.1"/>
</dbReference>
<dbReference type="PANTHER" id="PTHR42692">
    <property type="entry name" value="NUCLEOTIDE PYROPHOSPHOHYDROLASE"/>
    <property type="match status" value="1"/>
</dbReference>